<dbReference type="RefSeq" id="XP_053027592.1">
    <property type="nucleotide sequence ID" value="XM_053163637.1"/>
</dbReference>
<reference evidence="2" key="1">
    <citation type="submission" date="2022-10" db="EMBL/GenBank/DDBJ databases">
        <title>Puccinia triticina Genome sequencing and assembly.</title>
        <authorList>
            <person name="Li C."/>
        </authorList>
    </citation>
    <scope>NUCLEOTIDE SEQUENCE</scope>
    <source>
        <strain evidence="2">Pt15</strain>
    </source>
</reference>
<feature type="region of interest" description="Disordered" evidence="1">
    <location>
        <begin position="100"/>
        <end position="121"/>
    </location>
</feature>
<name>A0ABY7DAR8_9BASI</name>
<evidence type="ECO:0000313" key="3">
    <source>
        <dbReference type="Proteomes" id="UP001164743"/>
    </source>
</evidence>
<evidence type="ECO:0000256" key="1">
    <source>
        <dbReference type="SAM" id="MobiDB-lite"/>
    </source>
</evidence>
<proteinExistence type="predicted"/>
<dbReference type="Proteomes" id="UP001164743">
    <property type="component" value="Chromosome 15A"/>
</dbReference>
<sequence>MPYADSFGRGTPLTCRPRALTPTATERIANPDPAHCHAAASEPVAPNPELGLPFTPLDAELWSPDLLRVAASVRTLTTVVDFTMADANSDAVSDSVIPAPEIPTPAENPAADPVPPAASDAMNTTLTANSEATPPVAPPLTNDEIACMLQSTRDLPLSDVGTLSEQITAQLSDRFPDAPNNKVFDLLMSLLLQTAISARRRQQILADSLLIHHDLINTLSRAILNPRPPPSAFLILSFRVDGSAGSRSPP</sequence>
<organism evidence="2 3">
    <name type="scientific">Puccinia triticina</name>
    <dbReference type="NCBI Taxonomy" id="208348"/>
    <lineage>
        <taxon>Eukaryota</taxon>
        <taxon>Fungi</taxon>
        <taxon>Dikarya</taxon>
        <taxon>Basidiomycota</taxon>
        <taxon>Pucciniomycotina</taxon>
        <taxon>Pucciniomycetes</taxon>
        <taxon>Pucciniales</taxon>
        <taxon>Pucciniaceae</taxon>
        <taxon>Puccinia</taxon>
    </lineage>
</organism>
<protein>
    <submittedName>
        <fullName evidence="2">Uncharacterized protein</fullName>
    </submittedName>
</protein>
<evidence type="ECO:0000313" key="2">
    <source>
        <dbReference type="EMBL" id="WAQ92037.1"/>
    </source>
</evidence>
<accession>A0ABY7DAR8</accession>
<keyword evidence="3" id="KW-1185">Reference proteome</keyword>
<dbReference type="GeneID" id="77804532"/>
<gene>
    <name evidence="2" type="ORF">PtA15_15A432</name>
</gene>
<dbReference type="EMBL" id="CP110435">
    <property type="protein sequence ID" value="WAQ92037.1"/>
    <property type="molecule type" value="Genomic_DNA"/>
</dbReference>
<feature type="region of interest" description="Disordered" evidence="1">
    <location>
        <begin position="1"/>
        <end position="23"/>
    </location>
</feature>